<protein>
    <recommendedName>
        <fullName evidence="1">GH16 domain-containing protein</fullName>
    </recommendedName>
</protein>
<evidence type="ECO:0000313" key="2">
    <source>
        <dbReference type="EMBL" id="KAL1123448.1"/>
    </source>
</evidence>
<sequence length="203" mass="23050">MSARVHTKDSFAFRYGKVQIRARLPVGDWIVPEIWLQPKDYEYGPDYASGRIRIALARGNRQLKVGDWDIGGDTVESGILVGLGEQVQGRVVEWKIPDGEQRKFHNFTLIWTPDNLSFSVDDLEPLKLLGPDQQKLSQLLSFEEPLADTWKNGTAIAPFDQEFYISLGVSVGGVRDFPDNSTSGSYAKPWENMQFKVSSFFFW</sequence>
<reference evidence="2 3" key="1">
    <citation type="submission" date="2024-07" db="EMBL/GenBank/DDBJ databases">
        <title>Chromosome-level genome assembly of the water stick insect Ranatra chinensis (Heteroptera: Nepidae).</title>
        <authorList>
            <person name="Liu X."/>
        </authorList>
    </citation>
    <scope>NUCLEOTIDE SEQUENCE [LARGE SCALE GENOMIC DNA]</scope>
    <source>
        <strain evidence="2">Cailab_2021Rc</strain>
        <tissue evidence="2">Muscle</tissue>
    </source>
</reference>
<name>A0ABD0YQJ2_9HEMI</name>
<dbReference type="InterPro" id="IPR013320">
    <property type="entry name" value="ConA-like_dom_sf"/>
</dbReference>
<organism evidence="2 3">
    <name type="scientific">Ranatra chinensis</name>
    <dbReference type="NCBI Taxonomy" id="642074"/>
    <lineage>
        <taxon>Eukaryota</taxon>
        <taxon>Metazoa</taxon>
        <taxon>Ecdysozoa</taxon>
        <taxon>Arthropoda</taxon>
        <taxon>Hexapoda</taxon>
        <taxon>Insecta</taxon>
        <taxon>Pterygota</taxon>
        <taxon>Neoptera</taxon>
        <taxon>Paraneoptera</taxon>
        <taxon>Hemiptera</taxon>
        <taxon>Heteroptera</taxon>
        <taxon>Panheteroptera</taxon>
        <taxon>Nepomorpha</taxon>
        <taxon>Nepidae</taxon>
        <taxon>Ranatrinae</taxon>
        <taxon>Ranatra</taxon>
    </lineage>
</organism>
<dbReference type="AlphaFoldDB" id="A0ABD0YQJ2"/>
<accession>A0ABD0YQJ2</accession>
<dbReference type="EMBL" id="JBFDAA010000012">
    <property type="protein sequence ID" value="KAL1123448.1"/>
    <property type="molecule type" value="Genomic_DNA"/>
</dbReference>
<dbReference type="InterPro" id="IPR050546">
    <property type="entry name" value="Glycosyl_Hydrlase_16"/>
</dbReference>
<dbReference type="Gene3D" id="2.60.120.200">
    <property type="match status" value="1"/>
</dbReference>
<gene>
    <name evidence="2" type="ORF">AAG570_002528</name>
</gene>
<comment type="caution">
    <text evidence="2">The sequence shown here is derived from an EMBL/GenBank/DDBJ whole genome shotgun (WGS) entry which is preliminary data.</text>
</comment>
<proteinExistence type="predicted"/>
<keyword evidence="3" id="KW-1185">Reference proteome</keyword>
<feature type="domain" description="GH16" evidence="1">
    <location>
        <begin position="1"/>
        <end position="203"/>
    </location>
</feature>
<dbReference type="Proteomes" id="UP001558652">
    <property type="component" value="Unassembled WGS sequence"/>
</dbReference>
<evidence type="ECO:0000313" key="3">
    <source>
        <dbReference type="Proteomes" id="UP001558652"/>
    </source>
</evidence>
<dbReference type="SUPFAM" id="SSF49899">
    <property type="entry name" value="Concanavalin A-like lectins/glucanases"/>
    <property type="match status" value="1"/>
</dbReference>
<dbReference type="PROSITE" id="PS51762">
    <property type="entry name" value="GH16_2"/>
    <property type="match status" value="1"/>
</dbReference>
<dbReference type="PANTHER" id="PTHR10963:SF60">
    <property type="entry name" value="GRAM-NEGATIVE BACTERIA-BINDING PROTEIN 1-RELATED"/>
    <property type="match status" value="1"/>
</dbReference>
<evidence type="ECO:0000259" key="1">
    <source>
        <dbReference type="PROSITE" id="PS51762"/>
    </source>
</evidence>
<dbReference type="InterPro" id="IPR000757">
    <property type="entry name" value="Beta-glucanase-like"/>
</dbReference>
<dbReference type="PANTHER" id="PTHR10963">
    <property type="entry name" value="GLYCOSYL HYDROLASE-RELATED"/>
    <property type="match status" value="1"/>
</dbReference>